<evidence type="ECO:0000313" key="2">
    <source>
        <dbReference type="EMBL" id="ABZ74537.1"/>
    </source>
</evidence>
<proteinExistence type="predicted"/>
<keyword evidence="2" id="KW-0614">Plasmid</keyword>
<name>B0T9Y8_CAUSK</name>
<accession>B0T9Y8</accession>
<dbReference type="GO" id="GO:0003677">
    <property type="term" value="F:DNA binding"/>
    <property type="evidence" value="ECO:0007669"/>
    <property type="project" value="InterPro"/>
</dbReference>
<sequence length="114" mass="12842">MVAVLHTWGQNLHHHPHIHCVVPGGGLSPDNQRWVACRPGFFLPVRVLSRLFRRLFLEHLQDAFETGELRFFGKLAGLAASFGHYLWRDEADVGVRTRATRGKSQTKESAITGV</sequence>
<dbReference type="GO" id="GO:0004803">
    <property type="term" value="F:transposase activity"/>
    <property type="evidence" value="ECO:0007669"/>
    <property type="project" value="InterPro"/>
</dbReference>
<geneLocation type="plasmid" evidence="2">
    <name>pCAUL02</name>
</geneLocation>
<dbReference type="GO" id="GO:0006313">
    <property type="term" value="P:DNA transposition"/>
    <property type="evidence" value="ECO:0007669"/>
    <property type="project" value="InterPro"/>
</dbReference>
<dbReference type="EMBL" id="CP000929">
    <property type="protein sequence ID" value="ABZ74537.1"/>
    <property type="molecule type" value="Genomic_DNA"/>
</dbReference>
<dbReference type="AlphaFoldDB" id="B0T9Y8"/>
<dbReference type="HOGENOM" id="CLU_2116600_0_0_5"/>
<dbReference type="Pfam" id="PF04986">
    <property type="entry name" value="Y2_Tnp"/>
    <property type="match status" value="1"/>
</dbReference>
<organism evidence="2">
    <name type="scientific">Caulobacter sp. (strain K31)</name>
    <dbReference type="NCBI Taxonomy" id="366602"/>
    <lineage>
        <taxon>Bacteria</taxon>
        <taxon>Pseudomonadati</taxon>
        <taxon>Pseudomonadota</taxon>
        <taxon>Alphaproteobacteria</taxon>
        <taxon>Caulobacterales</taxon>
        <taxon>Caulobacteraceae</taxon>
        <taxon>Caulobacter</taxon>
    </lineage>
</organism>
<reference evidence="2" key="1">
    <citation type="submission" date="2008-01" db="EMBL/GenBank/DDBJ databases">
        <title>Complete sequence of plasmid2 pCAUL02 of Caulobacter sp. K31.</title>
        <authorList>
            <consortium name="US DOE Joint Genome Institute"/>
            <person name="Copeland A."/>
            <person name="Lucas S."/>
            <person name="Lapidus A."/>
            <person name="Barry K."/>
            <person name="Glavina del Rio T."/>
            <person name="Dalin E."/>
            <person name="Tice H."/>
            <person name="Pitluck S."/>
            <person name="Bruce D."/>
            <person name="Goodwin L."/>
            <person name="Thompson L.S."/>
            <person name="Brettin T."/>
            <person name="Detter J.C."/>
            <person name="Han C."/>
            <person name="Schmutz J."/>
            <person name="Larimer F."/>
            <person name="Land M."/>
            <person name="Hauser L."/>
            <person name="Kyrpides N."/>
            <person name="Kim E."/>
            <person name="Stephens C."/>
            <person name="Richardson P."/>
        </authorList>
    </citation>
    <scope>NUCLEOTIDE SEQUENCE [LARGE SCALE GENOMIC DNA]</scope>
    <source>
        <strain evidence="2">K31</strain>
        <plasmid evidence="2">pCAUL02</plasmid>
    </source>
</reference>
<dbReference type="InterPro" id="IPR007069">
    <property type="entry name" value="Transposase_32"/>
</dbReference>
<gene>
    <name evidence="2" type="ordered locus">Caul_5422</name>
</gene>
<dbReference type="PANTHER" id="PTHR37023:SF1">
    <property type="entry name" value="ISSOD25 TRANSPOSASE TNPA_ISSOD25"/>
    <property type="match status" value="1"/>
</dbReference>
<dbReference type="PANTHER" id="PTHR37023">
    <property type="entry name" value="TRANSPOSASE"/>
    <property type="match status" value="1"/>
</dbReference>
<protein>
    <recommendedName>
        <fullName evidence="1">Transposase IS801/IS1294 domain-containing protein</fullName>
    </recommendedName>
</protein>
<feature type="domain" description="Transposase IS801/IS1294" evidence="1">
    <location>
        <begin position="1"/>
        <end position="75"/>
    </location>
</feature>
<evidence type="ECO:0000259" key="1">
    <source>
        <dbReference type="Pfam" id="PF04986"/>
    </source>
</evidence>
<dbReference type="KEGG" id="cak:Caul_5422"/>
<dbReference type="eggNOG" id="COG0517">
    <property type="taxonomic scope" value="Bacteria"/>
</dbReference>